<proteinExistence type="predicted"/>
<reference evidence="2" key="1">
    <citation type="submission" date="2020-10" db="EMBL/GenBank/DDBJ databases">
        <authorList>
            <person name="Gilroy R."/>
        </authorList>
    </citation>
    <scope>NUCLEOTIDE SEQUENCE</scope>
    <source>
        <strain evidence="2">D3-1215</strain>
    </source>
</reference>
<accession>A0A9D9EGJ6</accession>
<sequence length="236" mass="26021">MKKLFFKLLGFVSIGAMFILSSCEKTPPPGSPESRDFNATDASTLINTYHQSSSTIASEIEAAGFQKTPIGSDDDEATYSKVIMNGSQAYTESIVLEWDDDDREKRVEDITYMKNGNYAGLVGKDYLKKSIESICSVENARLDKDDDNCYILVGSVLTGDRMTTFSNPSDFYTKAVEAIDNNYDAGGEFYISVEIEAAADAEYSLSFERWTSSIGGYDAVTESITIEAEDLSRGVW</sequence>
<evidence type="ECO:0000313" key="2">
    <source>
        <dbReference type="EMBL" id="MBO8447133.1"/>
    </source>
</evidence>
<evidence type="ECO:0000256" key="1">
    <source>
        <dbReference type="SAM" id="SignalP"/>
    </source>
</evidence>
<protein>
    <recommendedName>
        <fullName evidence="4">Lipoprotein</fullName>
    </recommendedName>
</protein>
<feature type="chain" id="PRO_5038933362" description="Lipoprotein" evidence="1">
    <location>
        <begin position="23"/>
        <end position="236"/>
    </location>
</feature>
<name>A0A9D9EGJ6_9BACT</name>
<dbReference type="AlphaFoldDB" id="A0A9D9EGJ6"/>
<evidence type="ECO:0000313" key="3">
    <source>
        <dbReference type="Proteomes" id="UP000823637"/>
    </source>
</evidence>
<dbReference type="EMBL" id="JADIMR010000079">
    <property type="protein sequence ID" value="MBO8447133.1"/>
    <property type="molecule type" value="Genomic_DNA"/>
</dbReference>
<feature type="signal peptide" evidence="1">
    <location>
        <begin position="1"/>
        <end position="22"/>
    </location>
</feature>
<comment type="caution">
    <text evidence="2">The sequence shown here is derived from an EMBL/GenBank/DDBJ whole genome shotgun (WGS) entry which is preliminary data.</text>
</comment>
<evidence type="ECO:0008006" key="4">
    <source>
        <dbReference type="Google" id="ProtNLM"/>
    </source>
</evidence>
<reference evidence="2" key="2">
    <citation type="journal article" date="2021" name="PeerJ">
        <title>Extensive microbial diversity within the chicken gut microbiome revealed by metagenomics and culture.</title>
        <authorList>
            <person name="Gilroy R."/>
            <person name="Ravi A."/>
            <person name="Getino M."/>
            <person name="Pursley I."/>
            <person name="Horton D.L."/>
            <person name="Alikhan N.F."/>
            <person name="Baker D."/>
            <person name="Gharbi K."/>
            <person name="Hall N."/>
            <person name="Watson M."/>
            <person name="Adriaenssens E.M."/>
            <person name="Foster-Nyarko E."/>
            <person name="Jarju S."/>
            <person name="Secka A."/>
            <person name="Antonio M."/>
            <person name="Oren A."/>
            <person name="Chaudhuri R.R."/>
            <person name="La Ragione R."/>
            <person name="Hildebrand F."/>
            <person name="Pallen M.J."/>
        </authorList>
    </citation>
    <scope>NUCLEOTIDE SEQUENCE</scope>
    <source>
        <strain evidence="2">D3-1215</strain>
    </source>
</reference>
<organism evidence="2 3">
    <name type="scientific">Candidatus Enterocola intestinipullorum</name>
    <dbReference type="NCBI Taxonomy" id="2840783"/>
    <lineage>
        <taxon>Bacteria</taxon>
        <taxon>Pseudomonadati</taxon>
        <taxon>Bacteroidota</taxon>
        <taxon>Bacteroidia</taxon>
        <taxon>Bacteroidales</taxon>
        <taxon>Candidatus Enterocola</taxon>
    </lineage>
</organism>
<keyword evidence="1" id="KW-0732">Signal</keyword>
<dbReference type="Proteomes" id="UP000823637">
    <property type="component" value="Unassembled WGS sequence"/>
</dbReference>
<gene>
    <name evidence="2" type="ORF">IAC32_05255</name>
</gene>
<dbReference type="PROSITE" id="PS51257">
    <property type="entry name" value="PROKAR_LIPOPROTEIN"/>
    <property type="match status" value="1"/>
</dbReference>